<gene>
    <name evidence="2" type="ORF">SAMN05660429_00995</name>
</gene>
<organism evidence="2 3">
    <name type="scientific">Thalassotalea agarivorans</name>
    <name type="common">Thalassomonas agarivorans</name>
    <dbReference type="NCBI Taxonomy" id="349064"/>
    <lineage>
        <taxon>Bacteria</taxon>
        <taxon>Pseudomonadati</taxon>
        <taxon>Pseudomonadota</taxon>
        <taxon>Gammaproteobacteria</taxon>
        <taxon>Alteromonadales</taxon>
        <taxon>Colwelliaceae</taxon>
        <taxon>Thalassotalea</taxon>
    </lineage>
</organism>
<sequence length="131" mass="14327">MKKRVLASLCAATMLFTHAAHANVKVGVAADMGISVTSQFNGNMNLIVGDDGMAFDYLFMNGKVADSEVDWYIGGGAWANWNNGWGVRVPLGVEWSFAKGWDVYGQVHPTVDFDFDTDFDFDGALGVRFSF</sequence>
<evidence type="ECO:0008006" key="4">
    <source>
        <dbReference type="Google" id="ProtNLM"/>
    </source>
</evidence>
<evidence type="ECO:0000256" key="1">
    <source>
        <dbReference type="SAM" id="SignalP"/>
    </source>
</evidence>
<protein>
    <recommendedName>
        <fullName evidence="4">Outer membrane protein beta-barrel domain-containing protein</fullName>
    </recommendedName>
</protein>
<keyword evidence="1" id="KW-0732">Signal</keyword>
<proteinExistence type="predicted"/>
<evidence type="ECO:0000313" key="2">
    <source>
        <dbReference type="EMBL" id="SET08014.1"/>
    </source>
</evidence>
<dbReference type="AlphaFoldDB" id="A0A1I0BMC6"/>
<evidence type="ECO:0000313" key="3">
    <source>
        <dbReference type="Proteomes" id="UP000199308"/>
    </source>
</evidence>
<reference evidence="2 3" key="1">
    <citation type="submission" date="2016-10" db="EMBL/GenBank/DDBJ databases">
        <authorList>
            <person name="de Groot N.N."/>
        </authorList>
    </citation>
    <scope>NUCLEOTIDE SEQUENCE [LARGE SCALE GENOMIC DNA]</scope>
    <source>
        <strain evidence="2 3">DSM 19706</strain>
    </source>
</reference>
<feature type="signal peptide" evidence="1">
    <location>
        <begin position="1"/>
        <end position="22"/>
    </location>
</feature>
<keyword evidence="3" id="KW-1185">Reference proteome</keyword>
<dbReference type="OrthoDB" id="5733495at2"/>
<name>A0A1I0BMC6_THASX</name>
<dbReference type="Proteomes" id="UP000199308">
    <property type="component" value="Unassembled WGS sequence"/>
</dbReference>
<dbReference type="EMBL" id="FOHK01000004">
    <property type="protein sequence ID" value="SET08014.1"/>
    <property type="molecule type" value="Genomic_DNA"/>
</dbReference>
<feature type="chain" id="PRO_5011629128" description="Outer membrane protein beta-barrel domain-containing protein" evidence="1">
    <location>
        <begin position="23"/>
        <end position="131"/>
    </location>
</feature>
<dbReference type="RefSeq" id="WP_093328181.1">
    <property type="nucleotide sequence ID" value="NZ_AP027363.1"/>
</dbReference>
<accession>A0A1I0BMC6</accession>